<dbReference type="WBParaSite" id="nRc.2.0.1.t18835-RA">
    <property type="protein sequence ID" value="nRc.2.0.1.t18835-RA"/>
    <property type="gene ID" value="nRc.2.0.1.g18835"/>
</dbReference>
<proteinExistence type="predicted"/>
<evidence type="ECO:0000313" key="2">
    <source>
        <dbReference type="Proteomes" id="UP000887565"/>
    </source>
</evidence>
<feature type="compositionally biased region" description="Basic and acidic residues" evidence="1">
    <location>
        <begin position="26"/>
        <end position="44"/>
    </location>
</feature>
<evidence type="ECO:0000256" key="1">
    <source>
        <dbReference type="SAM" id="MobiDB-lite"/>
    </source>
</evidence>
<reference evidence="3" key="1">
    <citation type="submission" date="2022-11" db="UniProtKB">
        <authorList>
            <consortium name="WormBaseParasite"/>
        </authorList>
    </citation>
    <scope>IDENTIFICATION</scope>
</reference>
<evidence type="ECO:0000313" key="3">
    <source>
        <dbReference type="WBParaSite" id="nRc.2.0.1.t18835-RA"/>
    </source>
</evidence>
<feature type="region of interest" description="Disordered" evidence="1">
    <location>
        <begin position="26"/>
        <end position="59"/>
    </location>
</feature>
<name>A0A915IXA9_ROMCU</name>
<organism evidence="2 3">
    <name type="scientific">Romanomermis culicivorax</name>
    <name type="common">Nematode worm</name>
    <dbReference type="NCBI Taxonomy" id="13658"/>
    <lineage>
        <taxon>Eukaryota</taxon>
        <taxon>Metazoa</taxon>
        <taxon>Ecdysozoa</taxon>
        <taxon>Nematoda</taxon>
        <taxon>Enoplea</taxon>
        <taxon>Dorylaimia</taxon>
        <taxon>Mermithida</taxon>
        <taxon>Mermithoidea</taxon>
        <taxon>Mermithidae</taxon>
        <taxon>Romanomermis</taxon>
    </lineage>
</organism>
<accession>A0A915IXA9</accession>
<dbReference type="Proteomes" id="UP000887565">
    <property type="component" value="Unplaced"/>
</dbReference>
<protein>
    <submittedName>
        <fullName evidence="3">Uncharacterized protein</fullName>
    </submittedName>
</protein>
<keyword evidence="2" id="KW-1185">Reference proteome</keyword>
<dbReference type="AlphaFoldDB" id="A0A915IXA9"/>
<sequence length="85" mass="10736">MSREKKRRENEEESWHKEIEEYEEAYERKEKEKRESKECKESRKSRSRKRTPGYYQHDDRLDIQGKHRITINFWFRLASKCRGQR</sequence>